<evidence type="ECO:0000313" key="7">
    <source>
        <dbReference type="Proteomes" id="UP000257039"/>
    </source>
</evidence>
<dbReference type="PANTHER" id="PTHR47429">
    <property type="entry name" value="PROTEIN TWIN LOV 1"/>
    <property type="match status" value="1"/>
</dbReference>
<evidence type="ECO:0000313" key="6">
    <source>
        <dbReference type="EMBL" id="RDH43324.1"/>
    </source>
</evidence>
<dbReference type="NCBIfam" id="TIGR00229">
    <property type="entry name" value="sensory_box"/>
    <property type="match status" value="1"/>
</dbReference>
<dbReference type="Pfam" id="PF13426">
    <property type="entry name" value="PAS_9"/>
    <property type="match status" value="1"/>
</dbReference>
<dbReference type="InterPro" id="IPR000700">
    <property type="entry name" value="PAS-assoc_C"/>
</dbReference>
<dbReference type="SUPFAM" id="SSF55785">
    <property type="entry name" value="PYP-like sensor domain (PAS domain)"/>
    <property type="match status" value="1"/>
</dbReference>
<dbReference type="CDD" id="cd00130">
    <property type="entry name" value="PAS"/>
    <property type="match status" value="1"/>
</dbReference>
<dbReference type="EMBL" id="NDXW01000001">
    <property type="protein sequence ID" value="RDH43324.1"/>
    <property type="molecule type" value="Genomic_DNA"/>
</dbReference>
<accession>A0A4P9VLR5</accession>
<sequence>MITAELMERLVNASNDGVVVAEREGDESILIYVNPAFERLTGYTADEILYQDCRFLQGNDREQEGIEKVREAIRNNQSTCQVLRNYRKDGSMFWNELRLTPVFDNEEQLQYYIGIQRDVTAEIEAKQRLKQVKHDLDIAMELLASYQSKFGPL</sequence>
<dbReference type="SMART" id="SM00091">
    <property type="entry name" value="PAS"/>
    <property type="match status" value="1"/>
</dbReference>
<keyword evidence="1" id="KW-0285">Flavoprotein</keyword>
<keyword evidence="2" id="KW-0288">FMN</keyword>
<keyword evidence="7" id="KW-1185">Reference proteome</keyword>
<evidence type="ECO:0000256" key="1">
    <source>
        <dbReference type="ARBA" id="ARBA00022630"/>
    </source>
</evidence>
<dbReference type="SMART" id="SM00086">
    <property type="entry name" value="PAC"/>
    <property type="match status" value="1"/>
</dbReference>
<dbReference type="AlphaFoldDB" id="A0A4P9VLR5"/>
<keyword evidence="3" id="KW-0157">Chromophore</keyword>
<dbReference type="InterPro" id="IPR035965">
    <property type="entry name" value="PAS-like_dom_sf"/>
</dbReference>
<dbReference type="InterPro" id="IPR001610">
    <property type="entry name" value="PAC"/>
</dbReference>
<gene>
    <name evidence="6" type="ORF">B9G39_07685</name>
</gene>
<evidence type="ECO:0000259" key="4">
    <source>
        <dbReference type="PROSITE" id="PS50112"/>
    </source>
</evidence>
<name>A0A4P9VLR5_9GAMM</name>
<dbReference type="PROSITE" id="PS50113">
    <property type="entry name" value="PAC"/>
    <property type="match status" value="1"/>
</dbReference>
<dbReference type="Proteomes" id="UP000257039">
    <property type="component" value="Unassembled WGS sequence"/>
</dbReference>
<feature type="domain" description="PAC" evidence="5">
    <location>
        <begin position="76"/>
        <end position="131"/>
    </location>
</feature>
<protein>
    <submittedName>
        <fullName evidence="6">PAS domain-containing protein</fullName>
    </submittedName>
</protein>
<organism evidence="6 7">
    <name type="scientific">Zooshikella ganghwensis</name>
    <dbReference type="NCBI Taxonomy" id="202772"/>
    <lineage>
        <taxon>Bacteria</taxon>
        <taxon>Pseudomonadati</taxon>
        <taxon>Pseudomonadota</taxon>
        <taxon>Gammaproteobacteria</taxon>
        <taxon>Oceanospirillales</taxon>
        <taxon>Zooshikellaceae</taxon>
        <taxon>Zooshikella</taxon>
    </lineage>
</organism>
<comment type="caution">
    <text evidence="6">The sequence shown here is derived from an EMBL/GenBank/DDBJ whole genome shotgun (WGS) entry which is preliminary data.</text>
</comment>
<reference evidence="6 7" key="1">
    <citation type="submission" date="2017-04" db="EMBL/GenBank/DDBJ databases">
        <title>Draft genome sequence of Zooshikella ganghwensis VG4 isolated from Red Sea sediments.</title>
        <authorList>
            <person name="Rehman Z."/>
            <person name="Alam I."/>
            <person name="Kamau A."/>
            <person name="Bajic V."/>
            <person name="Leiknes T."/>
        </authorList>
    </citation>
    <scope>NUCLEOTIDE SEQUENCE [LARGE SCALE GENOMIC DNA]</scope>
    <source>
        <strain evidence="6 7">VG4</strain>
    </source>
</reference>
<feature type="domain" description="PAS" evidence="4">
    <location>
        <begin position="3"/>
        <end position="76"/>
    </location>
</feature>
<evidence type="ECO:0000256" key="3">
    <source>
        <dbReference type="ARBA" id="ARBA00022991"/>
    </source>
</evidence>
<proteinExistence type="predicted"/>
<evidence type="ECO:0000259" key="5">
    <source>
        <dbReference type="PROSITE" id="PS50113"/>
    </source>
</evidence>
<dbReference type="RefSeq" id="WP_027707787.1">
    <property type="nucleotide sequence ID" value="NZ_JAEVHG010000001.1"/>
</dbReference>
<dbReference type="Gene3D" id="3.30.450.20">
    <property type="entry name" value="PAS domain"/>
    <property type="match status" value="1"/>
</dbReference>
<dbReference type="PANTHER" id="PTHR47429:SF2">
    <property type="entry name" value="PROTEIN TWIN LOV 1"/>
    <property type="match status" value="1"/>
</dbReference>
<dbReference type="PROSITE" id="PS50112">
    <property type="entry name" value="PAS"/>
    <property type="match status" value="1"/>
</dbReference>
<evidence type="ECO:0000256" key="2">
    <source>
        <dbReference type="ARBA" id="ARBA00022643"/>
    </source>
</evidence>
<dbReference type="InterPro" id="IPR000014">
    <property type="entry name" value="PAS"/>
</dbReference>